<dbReference type="Gene3D" id="1.10.357.10">
    <property type="entry name" value="Tetracycline Repressor, domain 2"/>
    <property type="match status" value="1"/>
</dbReference>
<evidence type="ECO:0000256" key="2">
    <source>
        <dbReference type="ARBA" id="ARBA00023015"/>
    </source>
</evidence>
<evidence type="ECO:0000256" key="3">
    <source>
        <dbReference type="ARBA" id="ARBA00023125"/>
    </source>
</evidence>
<accession>A0ABN2SZA5</accession>
<dbReference type="SUPFAM" id="SSF48498">
    <property type="entry name" value="Tetracyclin repressor-like, C-terminal domain"/>
    <property type="match status" value="1"/>
</dbReference>
<protein>
    <submittedName>
        <fullName evidence="7">TetR/AcrR family transcriptional regulator</fullName>
    </submittedName>
</protein>
<dbReference type="InterPro" id="IPR009057">
    <property type="entry name" value="Homeodomain-like_sf"/>
</dbReference>
<dbReference type="InterPro" id="IPR036271">
    <property type="entry name" value="Tet_transcr_reg_TetR-rel_C_sf"/>
</dbReference>
<dbReference type="RefSeq" id="WP_344432179.1">
    <property type="nucleotide sequence ID" value="NZ_BAAANN010000084.1"/>
</dbReference>
<dbReference type="InterPro" id="IPR001647">
    <property type="entry name" value="HTH_TetR"/>
</dbReference>
<evidence type="ECO:0000256" key="5">
    <source>
        <dbReference type="PROSITE-ProRule" id="PRU00335"/>
    </source>
</evidence>
<evidence type="ECO:0000313" key="8">
    <source>
        <dbReference type="Proteomes" id="UP001501116"/>
    </source>
</evidence>
<evidence type="ECO:0000313" key="7">
    <source>
        <dbReference type="EMBL" id="GAA1994647.1"/>
    </source>
</evidence>
<reference evidence="7 8" key="1">
    <citation type="journal article" date="2019" name="Int. J. Syst. Evol. Microbiol.">
        <title>The Global Catalogue of Microorganisms (GCM) 10K type strain sequencing project: providing services to taxonomists for standard genome sequencing and annotation.</title>
        <authorList>
            <consortium name="The Broad Institute Genomics Platform"/>
            <consortium name="The Broad Institute Genome Sequencing Center for Infectious Disease"/>
            <person name="Wu L."/>
            <person name="Ma J."/>
        </authorList>
    </citation>
    <scope>NUCLEOTIDE SEQUENCE [LARGE SCALE GENOMIC DNA]</scope>
    <source>
        <strain evidence="7 8">JCM 14545</strain>
    </source>
</reference>
<keyword evidence="1" id="KW-0678">Repressor</keyword>
<keyword evidence="8" id="KW-1185">Reference proteome</keyword>
<keyword evidence="2" id="KW-0805">Transcription regulation</keyword>
<evidence type="ECO:0000256" key="1">
    <source>
        <dbReference type="ARBA" id="ARBA00022491"/>
    </source>
</evidence>
<feature type="DNA-binding region" description="H-T-H motif" evidence="5">
    <location>
        <begin position="31"/>
        <end position="50"/>
    </location>
</feature>
<evidence type="ECO:0000259" key="6">
    <source>
        <dbReference type="PROSITE" id="PS50977"/>
    </source>
</evidence>
<evidence type="ECO:0000256" key="4">
    <source>
        <dbReference type="ARBA" id="ARBA00023163"/>
    </source>
</evidence>
<name>A0ABN2SZA5_9PSEU</name>
<dbReference type="Proteomes" id="UP001501116">
    <property type="component" value="Unassembled WGS sequence"/>
</dbReference>
<sequence length="196" mass="21850">MPKVVDKAERRREIAEALLRLVAREGTEAVSVRTVAAEAGLSAGAVQKYFSTKEELYYFALDLTGDYLEKRWSEVDYAGDLLAVLHRLVIAAMPLDEQVRAEVIVVLAFTARAAVVPSWGEHLRDGYRELHGMTAGFLRQAQERGDVRDDIDAEQLADTVLALSEGFANRMLIDVEARPRLLESLDLALRELLGPR</sequence>
<gene>
    <name evidence="7" type="ORF">GCM10009754_87440</name>
</gene>
<dbReference type="InterPro" id="IPR039538">
    <property type="entry name" value="BetI_C"/>
</dbReference>
<dbReference type="PANTHER" id="PTHR30055">
    <property type="entry name" value="HTH-TYPE TRANSCRIPTIONAL REGULATOR RUTR"/>
    <property type="match status" value="1"/>
</dbReference>
<dbReference type="Pfam" id="PF00440">
    <property type="entry name" value="TetR_N"/>
    <property type="match status" value="1"/>
</dbReference>
<dbReference type="PANTHER" id="PTHR30055:SF234">
    <property type="entry name" value="HTH-TYPE TRANSCRIPTIONAL REGULATOR BETI"/>
    <property type="match status" value="1"/>
</dbReference>
<proteinExistence type="predicted"/>
<dbReference type="EMBL" id="BAAANN010000084">
    <property type="protein sequence ID" value="GAA1994647.1"/>
    <property type="molecule type" value="Genomic_DNA"/>
</dbReference>
<dbReference type="SUPFAM" id="SSF46689">
    <property type="entry name" value="Homeodomain-like"/>
    <property type="match status" value="1"/>
</dbReference>
<dbReference type="Pfam" id="PF13977">
    <property type="entry name" value="TetR_C_6"/>
    <property type="match status" value="1"/>
</dbReference>
<organism evidence="7 8">
    <name type="scientific">Amycolatopsis minnesotensis</name>
    <dbReference type="NCBI Taxonomy" id="337894"/>
    <lineage>
        <taxon>Bacteria</taxon>
        <taxon>Bacillati</taxon>
        <taxon>Actinomycetota</taxon>
        <taxon>Actinomycetes</taxon>
        <taxon>Pseudonocardiales</taxon>
        <taxon>Pseudonocardiaceae</taxon>
        <taxon>Amycolatopsis</taxon>
    </lineage>
</organism>
<comment type="caution">
    <text evidence="7">The sequence shown here is derived from an EMBL/GenBank/DDBJ whole genome shotgun (WGS) entry which is preliminary data.</text>
</comment>
<keyword evidence="4" id="KW-0804">Transcription</keyword>
<dbReference type="InterPro" id="IPR050109">
    <property type="entry name" value="HTH-type_TetR-like_transc_reg"/>
</dbReference>
<feature type="domain" description="HTH tetR-type" evidence="6">
    <location>
        <begin position="8"/>
        <end position="68"/>
    </location>
</feature>
<dbReference type="PRINTS" id="PR00455">
    <property type="entry name" value="HTHTETR"/>
</dbReference>
<dbReference type="PROSITE" id="PS50977">
    <property type="entry name" value="HTH_TETR_2"/>
    <property type="match status" value="1"/>
</dbReference>
<keyword evidence="3 5" id="KW-0238">DNA-binding</keyword>